<dbReference type="OrthoDB" id="940928at2"/>
<comment type="caution">
    <text evidence="1">The sequence shown here is derived from an EMBL/GenBank/DDBJ whole genome shotgun (WGS) entry which is preliminary data.</text>
</comment>
<evidence type="ECO:0000313" key="1">
    <source>
        <dbReference type="EMBL" id="RDV11087.1"/>
    </source>
</evidence>
<dbReference type="SUPFAM" id="SSF56925">
    <property type="entry name" value="OMPA-like"/>
    <property type="match status" value="1"/>
</dbReference>
<accession>A0A3D8L1L6</accession>
<dbReference type="AlphaFoldDB" id="A0A3D8L1L6"/>
<sequence length="286" mass="31356">MHKYCKYSNLFLIHSSINAAIPMFQKAKFLTALLFSFLIAAVNVQAQSHKPKFRSQYNIKKRSIYGPKASPGFTFIAGTGLSVMNSDNRGHNFGDDGLRPLRNNGFGLNANVGVMYMFSPIVGVLGSFDYNGFKATEGETGNKDISFESQVLQASGSLVVNLIDGYSGFGSSRRKSKLIPYVKAGLGVARYKASSYLKDEDGTLPALKDYPSVAAVVPIGAGLNIQCSKEFSVAPEFNFTFTSTDYLDNIVNEAGYSGENDHFLTTSVKVLYTPDFRGNRFRKSNR</sequence>
<name>A0A3D8L1L6_9BACT</name>
<dbReference type="EMBL" id="QRGR01000046">
    <property type="protein sequence ID" value="RDV11087.1"/>
    <property type="molecule type" value="Genomic_DNA"/>
</dbReference>
<proteinExistence type="predicted"/>
<keyword evidence="2" id="KW-1185">Reference proteome</keyword>
<dbReference type="InterPro" id="IPR011250">
    <property type="entry name" value="OMP/PagP_B-barrel"/>
</dbReference>
<dbReference type="Proteomes" id="UP000256708">
    <property type="component" value="Unassembled WGS sequence"/>
</dbReference>
<evidence type="ECO:0000313" key="2">
    <source>
        <dbReference type="Proteomes" id="UP000256708"/>
    </source>
</evidence>
<reference evidence="2" key="1">
    <citation type="submission" date="2018-08" db="EMBL/GenBank/DDBJ databases">
        <authorList>
            <person name="Liu Z.-W."/>
            <person name="Du Z.-J."/>
        </authorList>
    </citation>
    <scope>NUCLEOTIDE SEQUENCE [LARGE SCALE GENOMIC DNA]</scope>
    <source>
        <strain evidence="2">H4X</strain>
    </source>
</reference>
<organism evidence="1 2">
    <name type="scientific">Pontibacter diazotrophicus</name>
    <dbReference type="NCBI Taxonomy" id="1400979"/>
    <lineage>
        <taxon>Bacteria</taxon>
        <taxon>Pseudomonadati</taxon>
        <taxon>Bacteroidota</taxon>
        <taxon>Cytophagia</taxon>
        <taxon>Cytophagales</taxon>
        <taxon>Hymenobacteraceae</taxon>
        <taxon>Pontibacter</taxon>
    </lineage>
</organism>
<gene>
    <name evidence="1" type="ORF">DXT99_25305</name>
</gene>
<dbReference type="Gene3D" id="2.40.160.20">
    <property type="match status" value="1"/>
</dbReference>
<protein>
    <submittedName>
        <fullName evidence="1">Uncharacterized protein</fullName>
    </submittedName>
</protein>